<dbReference type="JaponicusDB" id="SJAG_01376">
    <property type="gene designation" value="ppk6"/>
</dbReference>
<evidence type="ECO:0000256" key="11">
    <source>
        <dbReference type="ARBA" id="ARBA00048679"/>
    </source>
</evidence>
<comment type="catalytic activity">
    <reaction evidence="11">
        <text>L-seryl-[protein] + ATP = O-phospho-L-seryl-[protein] + ADP + H(+)</text>
        <dbReference type="Rhea" id="RHEA:17989"/>
        <dbReference type="Rhea" id="RHEA-COMP:9863"/>
        <dbReference type="Rhea" id="RHEA-COMP:11604"/>
        <dbReference type="ChEBI" id="CHEBI:15378"/>
        <dbReference type="ChEBI" id="CHEBI:29999"/>
        <dbReference type="ChEBI" id="CHEBI:30616"/>
        <dbReference type="ChEBI" id="CHEBI:83421"/>
        <dbReference type="ChEBI" id="CHEBI:456216"/>
        <dbReference type="EC" id="2.7.11.1"/>
    </reaction>
</comment>
<dbReference type="GeneID" id="7048125"/>
<dbReference type="FunFam" id="1.10.510.10:FF:000320">
    <property type="entry name" value="Serine/threonine protein kinase"/>
    <property type="match status" value="1"/>
</dbReference>
<keyword evidence="3" id="KW-0963">Cytoplasm</keyword>
<dbReference type="Gene3D" id="3.30.200.20">
    <property type="entry name" value="Phosphorylase Kinase, domain 1"/>
    <property type="match status" value="1"/>
</dbReference>
<evidence type="ECO:0000256" key="9">
    <source>
        <dbReference type="ARBA" id="ARBA00022840"/>
    </source>
</evidence>
<dbReference type="Gene3D" id="1.10.510.10">
    <property type="entry name" value="Transferase(Phosphotransferase) domain 1"/>
    <property type="match status" value="1"/>
</dbReference>
<keyword evidence="9 12" id="KW-0067">ATP-binding</keyword>
<dbReference type="GO" id="GO:0004674">
    <property type="term" value="F:protein serine/threonine kinase activity"/>
    <property type="evidence" value="ECO:0000318"/>
    <property type="project" value="GO_Central"/>
</dbReference>
<dbReference type="HOGENOM" id="CLU_360214_0_0_1"/>
<dbReference type="GO" id="GO:0035556">
    <property type="term" value="P:intracellular signal transduction"/>
    <property type="evidence" value="ECO:0000318"/>
    <property type="project" value="GO_Central"/>
</dbReference>
<dbReference type="PANTHER" id="PTHR24346">
    <property type="entry name" value="MAP/MICROTUBULE AFFINITY-REGULATING KINASE"/>
    <property type="match status" value="1"/>
</dbReference>
<dbReference type="InterPro" id="IPR017441">
    <property type="entry name" value="Protein_kinase_ATP_BS"/>
</dbReference>
<dbReference type="STRING" id="402676.B6JXR5"/>
<dbReference type="GO" id="GO:0005737">
    <property type="term" value="C:cytoplasm"/>
    <property type="evidence" value="ECO:0000318"/>
    <property type="project" value="GO_Central"/>
</dbReference>
<dbReference type="EMBL" id="KE651168">
    <property type="protein sequence ID" value="EEB06333.1"/>
    <property type="molecule type" value="Genomic_DNA"/>
</dbReference>
<evidence type="ECO:0000313" key="15">
    <source>
        <dbReference type="EMBL" id="EEB06333.1"/>
    </source>
</evidence>
<dbReference type="Pfam" id="PF00069">
    <property type="entry name" value="Pkinase"/>
    <property type="match status" value="1"/>
</dbReference>
<name>B6JXR5_SCHJY</name>
<dbReference type="SMART" id="SM00220">
    <property type="entry name" value="S_TKc"/>
    <property type="match status" value="1"/>
</dbReference>
<evidence type="ECO:0000256" key="6">
    <source>
        <dbReference type="ARBA" id="ARBA00022679"/>
    </source>
</evidence>
<evidence type="ECO:0000313" key="17">
    <source>
        <dbReference type="Proteomes" id="UP000001744"/>
    </source>
</evidence>
<evidence type="ECO:0000256" key="8">
    <source>
        <dbReference type="ARBA" id="ARBA00022777"/>
    </source>
</evidence>
<sequence length="771" mass="88516">MSQGVFEHFAGRHNRHGRSRSQGSIQNELLTDFWHDYLKKDSSSELDQEFLSFPSSALESYTYTPLTNGSGGTLPLSLRSNYMQSPRMRDQTKAEQQYYSAACLSREALNSRHLRLFFDNPKKRRSLSDISSFPFPSNKRTHRSSPQLQAIITTQHKTFDIWSANDYFCLLFGLAGSQLNKFKVFTIFPPYFAEELGAQFSSFPPAEPGIEERVIYCGDTFPVQTVDGLRLMAFWVKEKGDQLIWILEAVECTYHDFTVAEDGHVYSITSGKELDISLLSSRFPTSWSDRVFTTHHNKSESAFPSVIFPIGESTYRFNVFQHMAGLLFLNSRLIMFSLNEALMENLLGLDDLYGKHISVIMPEFEAVLSQLCQDGNTLLPGKVISEVHFRHAYNNAMHAGSSESMNPHVCHADGSLIEVNVNIVTLPFVSAGREDVIYGVWLRFTSEQLAYNELLPYRVLTTFAEDAIIEDAAENQQPASIPDEAEDWESPPTTISAYHTIKELGVGAYGRVRLASYKRKRDHEIIVKCIIKTRILLDAWMRDRQLGTVPMEISVLNFLIDRPHPNVVKMISYFEDDDNYYLVMEPHRNAIELFDYIEVREKIPEEECKAIFYQMVLAVAHLHSYNIIHRDIKDENIVIDDRGWAKLIDFGSSSVTWRGPFDTFRGTVGFAAPELLRGEKYLGKEQDIWALGVLLYTILYRENPYYNIEEILDAELRIPYIISEESADLIRKLLDRNVEARLTIEQTLQHKWFDNIRDLDEKLIPVPLTLT</sequence>
<evidence type="ECO:0000256" key="12">
    <source>
        <dbReference type="PROSITE-ProRule" id="PRU10141"/>
    </source>
</evidence>
<keyword evidence="5" id="KW-0597">Phosphoprotein</keyword>
<evidence type="ECO:0000256" key="4">
    <source>
        <dbReference type="ARBA" id="ARBA00022527"/>
    </source>
</evidence>
<evidence type="ECO:0000256" key="2">
    <source>
        <dbReference type="ARBA" id="ARBA00012513"/>
    </source>
</evidence>
<dbReference type="eggNOG" id="KOG1152">
    <property type="taxonomic scope" value="Eukaryota"/>
</dbReference>
<dbReference type="OrthoDB" id="10252171at2759"/>
<dbReference type="GO" id="GO:0045719">
    <property type="term" value="P:negative regulation of glycogen biosynthetic process"/>
    <property type="evidence" value="ECO:0000318"/>
    <property type="project" value="GO_Central"/>
</dbReference>
<dbReference type="InterPro" id="IPR011009">
    <property type="entry name" value="Kinase-like_dom_sf"/>
</dbReference>
<dbReference type="PROSITE" id="PS00107">
    <property type="entry name" value="PROTEIN_KINASE_ATP"/>
    <property type="match status" value="1"/>
</dbReference>
<feature type="region of interest" description="Disordered" evidence="13">
    <location>
        <begin position="1"/>
        <end position="22"/>
    </location>
</feature>
<dbReference type="PANTHER" id="PTHR24346:SF51">
    <property type="entry name" value="PAS DOMAIN-CONTAINING SERINE_THREONINE-PROTEIN KINASE"/>
    <property type="match status" value="1"/>
</dbReference>
<dbReference type="PROSITE" id="PS00108">
    <property type="entry name" value="PROTEIN_KINASE_ST"/>
    <property type="match status" value="1"/>
</dbReference>
<protein>
    <recommendedName>
        <fullName evidence="2">non-specific serine/threonine protein kinase</fullName>
        <ecNumber evidence="2">2.7.11.1</ecNumber>
    </recommendedName>
</protein>
<evidence type="ECO:0000256" key="1">
    <source>
        <dbReference type="ARBA" id="ARBA00004496"/>
    </source>
</evidence>
<dbReference type="InterPro" id="IPR000719">
    <property type="entry name" value="Prot_kinase_dom"/>
</dbReference>
<evidence type="ECO:0000256" key="5">
    <source>
        <dbReference type="ARBA" id="ARBA00022553"/>
    </source>
</evidence>
<keyword evidence="8 15" id="KW-0418">Kinase</keyword>
<dbReference type="PROSITE" id="PS50011">
    <property type="entry name" value="PROTEIN_KINASE_DOM"/>
    <property type="match status" value="1"/>
</dbReference>
<evidence type="ECO:0000259" key="14">
    <source>
        <dbReference type="PROSITE" id="PS50011"/>
    </source>
</evidence>
<keyword evidence="4" id="KW-0723">Serine/threonine-protein kinase</keyword>
<dbReference type="VEuPathDB" id="FungiDB:SJAG_01376"/>
<dbReference type="Proteomes" id="UP000001744">
    <property type="component" value="Unassembled WGS sequence"/>
</dbReference>
<comment type="catalytic activity">
    <reaction evidence="10">
        <text>L-threonyl-[protein] + ATP = O-phospho-L-threonyl-[protein] + ADP + H(+)</text>
        <dbReference type="Rhea" id="RHEA:46608"/>
        <dbReference type="Rhea" id="RHEA-COMP:11060"/>
        <dbReference type="Rhea" id="RHEA-COMP:11605"/>
        <dbReference type="ChEBI" id="CHEBI:15378"/>
        <dbReference type="ChEBI" id="CHEBI:30013"/>
        <dbReference type="ChEBI" id="CHEBI:30616"/>
        <dbReference type="ChEBI" id="CHEBI:61977"/>
        <dbReference type="ChEBI" id="CHEBI:456216"/>
        <dbReference type="EC" id="2.7.11.1"/>
    </reaction>
</comment>
<keyword evidence="7 12" id="KW-0547">Nucleotide-binding</keyword>
<evidence type="ECO:0000256" key="10">
    <source>
        <dbReference type="ARBA" id="ARBA00047899"/>
    </source>
</evidence>
<dbReference type="InterPro" id="IPR008271">
    <property type="entry name" value="Ser/Thr_kinase_AS"/>
</dbReference>
<keyword evidence="17" id="KW-1185">Reference proteome</keyword>
<feature type="binding site" evidence="12">
    <location>
        <position position="532"/>
    </location>
    <ligand>
        <name>ATP</name>
        <dbReference type="ChEBI" id="CHEBI:30616"/>
    </ligand>
</feature>
<dbReference type="AlphaFoldDB" id="B6JXR5"/>
<keyword evidence="6" id="KW-0808">Transferase</keyword>
<proteinExistence type="predicted"/>
<accession>B6JXR5</accession>
<reference evidence="15 17" key="1">
    <citation type="journal article" date="2011" name="Science">
        <title>Comparative functional genomics of the fission yeasts.</title>
        <authorList>
            <person name="Rhind N."/>
            <person name="Chen Z."/>
            <person name="Yassour M."/>
            <person name="Thompson D.A."/>
            <person name="Haas B.J."/>
            <person name="Habib N."/>
            <person name="Wapinski I."/>
            <person name="Roy S."/>
            <person name="Lin M.F."/>
            <person name="Heiman D.I."/>
            <person name="Young S.K."/>
            <person name="Furuya K."/>
            <person name="Guo Y."/>
            <person name="Pidoux A."/>
            <person name="Chen H.M."/>
            <person name="Robbertse B."/>
            <person name="Goldberg J.M."/>
            <person name="Aoki K."/>
            <person name="Bayne E.H."/>
            <person name="Berlin A.M."/>
            <person name="Desjardins C.A."/>
            <person name="Dobbs E."/>
            <person name="Dukaj L."/>
            <person name="Fan L."/>
            <person name="FitzGerald M.G."/>
            <person name="French C."/>
            <person name="Gujja S."/>
            <person name="Hansen K."/>
            <person name="Keifenheim D."/>
            <person name="Levin J.Z."/>
            <person name="Mosher R.A."/>
            <person name="Mueller C.A."/>
            <person name="Pfiffner J."/>
            <person name="Priest M."/>
            <person name="Russ C."/>
            <person name="Smialowska A."/>
            <person name="Swoboda P."/>
            <person name="Sykes S.M."/>
            <person name="Vaughn M."/>
            <person name="Vengrova S."/>
            <person name="Yoder R."/>
            <person name="Zeng Q."/>
            <person name="Allshire R."/>
            <person name="Baulcombe D."/>
            <person name="Birren B.W."/>
            <person name="Brown W."/>
            <person name="Ekwall K."/>
            <person name="Kellis M."/>
            <person name="Leatherwood J."/>
            <person name="Levin H."/>
            <person name="Margalit H."/>
            <person name="Martienssen R."/>
            <person name="Nieduszynski C.A."/>
            <person name="Spatafora J.W."/>
            <person name="Friedman N."/>
            <person name="Dalgaard J.Z."/>
            <person name="Baumann P."/>
            <person name="Niki H."/>
            <person name="Regev A."/>
            <person name="Nusbaum C."/>
        </authorList>
    </citation>
    <scope>NUCLEOTIDE SEQUENCE [LARGE SCALE GENOMIC DNA]</scope>
    <source>
        <strain evidence="17">yFS275 / FY16936</strain>
    </source>
</reference>
<dbReference type="OMA" id="SANDYFC"/>
<dbReference type="GO" id="GO:0005634">
    <property type="term" value="C:nucleus"/>
    <property type="evidence" value="ECO:0000318"/>
    <property type="project" value="GO_Central"/>
</dbReference>
<dbReference type="FunFam" id="3.30.200.20:FF:000314">
    <property type="entry name" value="Serine/threonine protein kinase"/>
    <property type="match status" value="1"/>
</dbReference>
<dbReference type="GO" id="GO:0005829">
    <property type="term" value="C:cytosol"/>
    <property type="evidence" value="ECO:0000318"/>
    <property type="project" value="GO_Central"/>
</dbReference>
<feature type="domain" description="Protein kinase" evidence="14">
    <location>
        <begin position="498"/>
        <end position="753"/>
    </location>
</feature>
<evidence type="ECO:0000313" key="16">
    <source>
        <dbReference type="JaponicusDB" id="SJAG_01376"/>
    </source>
</evidence>
<comment type="subcellular location">
    <subcellularLocation>
        <location evidence="1">Cytoplasm</location>
    </subcellularLocation>
</comment>
<dbReference type="GO" id="GO:0005524">
    <property type="term" value="F:ATP binding"/>
    <property type="evidence" value="ECO:0007669"/>
    <property type="project" value="UniProtKB-UniRule"/>
</dbReference>
<gene>
    <name evidence="16" type="primary">ppk6</name>
    <name evidence="15" type="ORF">SJAG_01376</name>
</gene>
<dbReference type="GO" id="GO:0032878">
    <property type="term" value="P:regulation of establishment or maintenance of cell polarity"/>
    <property type="evidence" value="ECO:0007669"/>
    <property type="project" value="EnsemblFungi"/>
</dbReference>
<dbReference type="RefSeq" id="XP_002172626.1">
    <property type="nucleotide sequence ID" value="XM_002172590.2"/>
</dbReference>
<organism evidence="15 17">
    <name type="scientific">Schizosaccharomyces japonicus (strain yFS275 / FY16936)</name>
    <name type="common">Fission yeast</name>
    <dbReference type="NCBI Taxonomy" id="402676"/>
    <lineage>
        <taxon>Eukaryota</taxon>
        <taxon>Fungi</taxon>
        <taxon>Dikarya</taxon>
        <taxon>Ascomycota</taxon>
        <taxon>Taphrinomycotina</taxon>
        <taxon>Schizosaccharomycetes</taxon>
        <taxon>Schizosaccharomycetales</taxon>
        <taxon>Schizosaccharomycetaceae</taxon>
        <taxon>Schizosaccharomyces</taxon>
    </lineage>
</organism>
<dbReference type="SUPFAM" id="SSF56112">
    <property type="entry name" value="Protein kinase-like (PK-like)"/>
    <property type="match status" value="1"/>
</dbReference>
<evidence type="ECO:0000256" key="3">
    <source>
        <dbReference type="ARBA" id="ARBA00022490"/>
    </source>
</evidence>
<evidence type="ECO:0000256" key="7">
    <source>
        <dbReference type="ARBA" id="ARBA00022741"/>
    </source>
</evidence>
<evidence type="ECO:0000256" key="13">
    <source>
        <dbReference type="SAM" id="MobiDB-lite"/>
    </source>
</evidence>
<dbReference type="EC" id="2.7.11.1" evidence="2"/>